<comment type="caution">
    <text evidence="2">The sequence shown here is derived from an EMBL/GenBank/DDBJ whole genome shotgun (WGS) entry which is preliminary data.</text>
</comment>
<feature type="transmembrane region" description="Helical" evidence="1">
    <location>
        <begin position="98"/>
        <end position="122"/>
    </location>
</feature>
<evidence type="ECO:0000313" key="3">
    <source>
        <dbReference type="Proteomes" id="UP000640583"/>
    </source>
</evidence>
<dbReference type="AlphaFoldDB" id="A0A8J7IYC1"/>
<keyword evidence="3" id="KW-1185">Reference proteome</keyword>
<evidence type="ECO:0000313" key="2">
    <source>
        <dbReference type="EMBL" id="MBI1494485.1"/>
    </source>
</evidence>
<accession>A0A8J7IYC1</accession>
<sequence>MPDSISDTAQPRGGLIGFLNGESSLAKTYWLGIFAAGSLSRILSRVLNREYLSAQTDDEFARLDMIGSTLNIVFLIWAVLMCRALVRCCYNNRTPGFWGWAAIVIAFFTLVVNIFLVFAQLFPQFATPRFMIQLDLSQVNKTLPHEMEPGFWLNRVEIAGDDVVYHFRDSGYMDENAKATVQAILTIHDPETQGICREIQGWFHSGITAVVYRYQFTNGAADARLEASTCLNWLAEN</sequence>
<proteinExistence type="predicted"/>
<name>A0A8J7IYC1_9RHOB</name>
<dbReference type="Proteomes" id="UP000640583">
    <property type="component" value="Unassembled WGS sequence"/>
</dbReference>
<keyword evidence="1" id="KW-1133">Transmembrane helix</keyword>
<dbReference type="EMBL" id="JADCKQ010000009">
    <property type="protein sequence ID" value="MBI1494485.1"/>
    <property type="molecule type" value="Genomic_DNA"/>
</dbReference>
<organism evidence="2 3">
    <name type="scientific">Halocynthiibacter styelae</name>
    <dbReference type="NCBI Taxonomy" id="2761955"/>
    <lineage>
        <taxon>Bacteria</taxon>
        <taxon>Pseudomonadati</taxon>
        <taxon>Pseudomonadota</taxon>
        <taxon>Alphaproteobacteria</taxon>
        <taxon>Rhodobacterales</taxon>
        <taxon>Paracoccaceae</taxon>
        <taxon>Halocynthiibacter</taxon>
    </lineage>
</organism>
<keyword evidence="1" id="KW-0472">Membrane</keyword>
<keyword evidence="1" id="KW-0812">Transmembrane</keyword>
<reference evidence="2" key="1">
    <citation type="submission" date="2020-10" db="EMBL/GenBank/DDBJ databases">
        <title>Paenihalocynthiibacter styelae gen. nov., sp. nov., isolated from stalked sea squirt Styela clava.</title>
        <authorList>
            <person name="Kim Y.-O."/>
            <person name="Yoon J.-H."/>
        </authorList>
    </citation>
    <scope>NUCLEOTIDE SEQUENCE</scope>
    <source>
        <strain evidence="2">MYP1-1</strain>
    </source>
</reference>
<evidence type="ECO:0000256" key="1">
    <source>
        <dbReference type="SAM" id="Phobius"/>
    </source>
</evidence>
<feature type="transmembrane region" description="Helical" evidence="1">
    <location>
        <begin position="65"/>
        <end position="86"/>
    </location>
</feature>
<dbReference type="RefSeq" id="WP_228849246.1">
    <property type="nucleotide sequence ID" value="NZ_JADCKQ010000009.1"/>
</dbReference>
<gene>
    <name evidence="2" type="ORF">H1D41_12630</name>
</gene>
<protein>
    <submittedName>
        <fullName evidence="2">Uncharacterized protein</fullName>
    </submittedName>
</protein>